<accession>A0A2C9VNS7</accession>
<dbReference type="STRING" id="3983.A0A2C9VNS7"/>
<evidence type="ECO:0000313" key="1">
    <source>
        <dbReference type="EMBL" id="OAY46814.1"/>
    </source>
</evidence>
<protein>
    <submittedName>
        <fullName evidence="1">Uncharacterized protein</fullName>
    </submittedName>
</protein>
<organism evidence="1">
    <name type="scientific">Manihot esculenta</name>
    <name type="common">Cassava</name>
    <name type="synonym">Jatropha manihot</name>
    <dbReference type="NCBI Taxonomy" id="3983"/>
    <lineage>
        <taxon>Eukaryota</taxon>
        <taxon>Viridiplantae</taxon>
        <taxon>Streptophyta</taxon>
        <taxon>Embryophyta</taxon>
        <taxon>Tracheophyta</taxon>
        <taxon>Spermatophyta</taxon>
        <taxon>Magnoliopsida</taxon>
        <taxon>eudicotyledons</taxon>
        <taxon>Gunneridae</taxon>
        <taxon>Pentapetalae</taxon>
        <taxon>rosids</taxon>
        <taxon>fabids</taxon>
        <taxon>Malpighiales</taxon>
        <taxon>Euphorbiaceae</taxon>
        <taxon>Crotonoideae</taxon>
        <taxon>Manihoteae</taxon>
        <taxon>Manihot</taxon>
    </lineage>
</organism>
<gene>
    <name evidence="1" type="ORF">MANES_06G029900</name>
</gene>
<dbReference type="AlphaFoldDB" id="A0A2C9VNS7"/>
<reference evidence="1" key="1">
    <citation type="submission" date="2016-02" db="EMBL/GenBank/DDBJ databases">
        <title>WGS assembly of Manihot esculenta.</title>
        <authorList>
            <person name="Bredeson J.V."/>
            <person name="Prochnik S.E."/>
            <person name="Lyons J.B."/>
            <person name="Schmutz J."/>
            <person name="Grimwood J."/>
            <person name="Vrebalov J."/>
            <person name="Bart R.S."/>
            <person name="Amuge T."/>
            <person name="Ferguson M.E."/>
            <person name="Green R."/>
            <person name="Putnam N."/>
            <person name="Stites J."/>
            <person name="Rounsley S."/>
            <person name="Rokhsar D.S."/>
        </authorList>
    </citation>
    <scope>NUCLEOTIDE SEQUENCE [LARGE SCALE GENOMIC DNA]</scope>
    <source>
        <tissue evidence="1">Leaf</tissue>
    </source>
</reference>
<name>A0A2C9VNS7_MANES</name>
<proteinExistence type="predicted"/>
<sequence length="96" mass="10729">MAVLSSYPSTLTISLSFTYQNLCSSLNSTGFLQQSTSRRFHIRTVGASQVCTPHEVDKSSLIIAETEAEDELWAASCLRVRSFYEFTPSSYGIPFY</sequence>
<dbReference type="EMBL" id="CM004392">
    <property type="protein sequence ID" value="OAY46814.1"/>
    <property type="molecule type" value="Genomic_DNA"/>
</dbReference>